<dbReference type="SUPFAM" id="SSF103473">
    <property type="entry name" value="MFS general substrate transporter"/>
    <property type="match status" value="1"/>
</dbReference>
<feature type="transmembrane region" description="Helical" evidence="5">
    <location>
        <begin position="165"/>
        <end position="187"/>
    </location>
</feature>
<feature type="transmembrane region" description="Helical" evidence="5">
    <location>
        <begin position="80"/>
        <end position="98"/>
    </location>
</feature>
<dbReference type="PANTHER" id="PTHR23508">
    <property type="entry name" value="CARBOXYLIC ACID TRANSPORTER PROTEIN HOMOLOG"/>
    <property type="match status" value="1"/>
</dbReference>
<dbReference type="Pfam" id="PF07690">
    <property type="entry name" value="MFS_1"/>
    <property type="match status" value="1"/>
</dbReference>
<dbReference type="PROSITE" id="PS50850">
    <property type="entry name" value="MFS"/>
    <property type="match status" value="1"/>
</dbReference>
<feature type="transmembrane region" description="Helical" evidence="5">
    <location>
        <begin position="400"/>
        <end position="419"/>
    </location>
</feature>
<evidence type="ECO:0000256" key="4">
    <source>
        <dbReference type="ARBA" id="ARBA00023136"/>
    </source>
</evidence>
<dbReference type="PROSITE" id="PS00216">
    <property type="entry name" value="SUGAR_TRANSPORT_1"/>
    <property type="match status" value="1"/>
</dbReference>
<evidence type="ECO:0000313" key="7">
    <source>
        <dbReference type="EMBL" id="ANS28732.1"/>
    </source>
</evidence>
<feature type="transmembrane region" description="Helical" evidence="5">
    <location>
        <begin position="138"/>
        <end position="159"/>
    </location>
</feature>
<dbReference type="Gene3D" id="1.20.1250.20">
    <property type="entry name" value="MFS general substrate transporter like domains"/>
    <property type="match status" value="1"/>
</dbReference>
<comment type="subcellular location">
    <subcellularLocation>
        <location evidence="1">Cell membrane</location>
        <topology evidence="1">Multi-pass membrane protein</topology>
    </subcellularLocation>
</comment>
<proteinExistence type="predicted"/>
<evidence type="ECO:0000313" key="8">
    <source>
        <dbReference type="Proteomes" id="UP000186108"/>
    </source>
</evidence>
<dbReference type="InterPro" id="IPR011701">
    <property type="entry name" value="MFS"/>
</dbReference>
<feature type="transmembrane region" description="Helical" evidence="5">
    <location>
        <begin position="244"/>
        <end position="267"/>
    </location>
</feature>
<feature type="transmembrane region" description="Helical" evidence="5">
    <location>
        <begin position="279"/>
        <end position="299"/>
    </location>
</feature>
<sequence length="444" mass="45467">MSVRIPPSAPVVGLCLMALVLEGYDLLMFGTVVPSLLSYAPWNLDATDVGMLGSLVGLGMLVGALLAAAVADRWGRRRTLLAAVVVFSAAMGVCAIAPTPAVFGIGRVVVGLGAGVLMPTAAATLIEFAAPGARARSVALGFVGTSIGGILAGVLSLWLVPEYGFRAMFLAGMVPALMFLPVMLRYLPESPAYLASRGRHDAATAIAHRYHLGLPADLNSISGPDPTATPERGLRALFGTERTLATLLFWAMTLVCLLVLFGVATWLPALMKSAGYPLGAALSFLLALNVGGAAGALIGATLADRYGIKPVTVAFFLSAALSLLAIATAPPLAVIYLLVMLAGLGTTGTQILLNTYIGTYYPASCRATGLGMALGVGRIGAIIGPTYGGLFVALGADTTWQLFAFALPAVVGAVVTLLVPRRATGDTTTTLTPAAEPADRKAVS</sequence>
<dbReference type="EMBL" id="CP009111">
    <property type="protein sequence ID" value="ANS28732.1"/>
    <property type="molecule type" value="Genomic_DNA"/>
</dbReference>
<dbReference type="Proteomes" id="UP000186108">
    <property type="component" value="Chromosome"/>
</dbReference>
<dbReference type="RefSeq" id="WP_231137626.1">
    <property type="nucleotide sequence ID" value="NZ_CP009111.1"/>
</dbReference>
<reference evidence="7 8" key="1">
    <citation type="submission" date="2014-07" db="EMBL/GenBank/DDBJ databases">
        <authorList>
            <person name="Zhang J.E."/>
            <person name="Yang H."/>
            <person name="Guo J."/>
            <person name="Deng Z."/>
            <person name="Luo H."/>
            <person name="Luo M."/>
            <person name="Zhao B."/>
        </authorList>
    </citation>
    <scope>NUCLEOTIDE SEQUENCE [LARGE SCALE GENOMIC DNA]</scope>
    <source>
        <strain evidence="7 8">1CP</strain>
    </source>
</reference>
<name>A0A1B1K7X9_RHOOP</name>
<evidence type="ECO:0000256" key="1">
    <source>
        <dbReference type="ARBA" id="ARBA00004651"/>
    </source>
</evidence>
<feature type="domain" description="Major facilitator superfamily (MFS) profile" evidence="6">
    <location>
        <begin position="11"/>
        <end position="424"/>
    </location>
</feature>
<evidence type="ECO:0000256" key="2">
    <source>
        <dbReference type="ARBA" id="ARBA00022692"/>
    </source>
</evidence>
<protein>
    <submittedName>
        <fullName evidence="7">Aromatic acid transporter</fullName>
    </submittedName>
</protein>
<accession>A0A1B1K7X9</accession>
<dbReference type="InterPro" id="IPR036259">
    <property type="entry name" value="MFS_trans_sf"/>
</dbReference>
<feature type="transmembrane region" description="Helical" evidence="5">
    <location>
        <begin position="369"/>
        <end position="394"/>
    </location>
</feature>
<dbReference type="PANTHER" id="PTHR23508:SF10">
    <property type="entry name" value="CARBOXYLIC ACID TRANSPORTER PROTEIN HOMOLOG"/>
    <property type="match status" value="1"/>
</dbReference>
<dbReference type="PATRIC" id="fig|37919.13.peg.4244"/>
<feature type="transmembrane region" description="Helical" evidence="5">
    <location>
        <begin position="335"/>
        <end position="357"/>
    </location>
</feature>
<evidence type="ECO:0000259" key="6">
    <source>
        <dbReference type="PROSITE" id="PS50850"/>
    </source>
</evidence>
<feature type="transmembrane region" description="Helical" evidence="5">
    <location>
        <begin position="311"/>
        <end position="329"/>
    </location>
</feature>
<dbReference type="GO" id="GO:0005886">
    <property type="term" value="C:plasma membrane"/>
    <property type="evidence" value="ECO:0007669"/>
    <property type="project" value="UniProtKB-SubCell"/>
</dbReference>
<gene>
    <name evidence="7" type="ORF">R1CP_20260</name>
</gene>
<dbReference type="InterPro" id="IPR020846">
    <property type="entry name" value="MFS_dom"/>
</dbReference>
<evidence type="ECO:0000256" key="3">
    <source>
        <dbReference type="ARBA" id="ARBA00022989"/>
    </source>
</evidence>
<feature type="transmembrane region" description="Helical" evidence="5">
    <location>
        <begin position="49"/>
        <end position="68"/>
    </location>
</feature>
<organism evidence="7 8">
    <name type="scientific">Rhodococcus opacus</name>
    <name type="common">Nocardia opaca</name>
    <dbReference type="NCBI Taxonomy" id="37919"/>
    <lineage>
        <taxon>Bacteria</taxon>
        <taxon>Bacillati</taxon>
        <taxon>Actinomycetota</taxon>
        <taxon>Actinomycetes</taxon>
        <taxon>Mycobacteriales</taxon>
        <taxon>Nocardiaceae</taxon>
        <taxon>Rhodococcus</taxon>
    </lineage>
</organism>
<keyword evidence="4 5" id="KW-0472">Membrane</keyword>
<feature type="transmembrane region" description="Helical" evidence="5">
    <location>
        <begin position="12"/>
        <end position="37"/>
    </location>
</feature>
<keyword evidence="2 5" id="KW-0812">Transmembrane</keyword>
<keyword evidence="3 5" id="KW-1133">Transmembrane helix</keyword>
<feature type="transmembrane region" description="Helical" evidence="5">
    <location>
        <begin position="104"/>
        <end position="126"/>
    </location>
</feature>
<dbReference type="InterPro" id="IPR005829">
    <property type="entry name" value="Sugar_transporter_CS"/>
</dbReference>
<dbReference type="GO" id="GO:0046943">
    <property type="term" value="F:carboxylic acid transmembrane transporter activity"/>
    <property type="evidence" value="ECO:0007669"/>
    <property type="project" value="TreeGrafter"/>
</dbReference>
<dbReference type="AlphaFoldDB" id="A0A1B1K7X9"/>
<evidence type="ECO:0000256" key="5">
    <source>
        <dbReference type="SAM" id="Phobius"/>
    </source>
</evidence>